<dbReference type="Pfam" id="PF05713">
    <property type="entry name" value="MobC"/>
    <property type="match status" value="1"/>
</dbReference>
<keyword evidence="3" id="KW-1185">Reference proteome</keyword>
<feature type="domain" description="Bacterial mobilisation" evidence="1">
    <location>
        <begin position="131"/>
        <end position="150"/>
    </location>
</feature>
<name>A0A7K0KIP7_9BACT</name>
<gene>
    <name evidence="2" type="ORF">FYJ73_14275</name>
</gene>
<reference evidence="2 3" key="1">
    <citation type="submission" date="2019-08" db="EMBL/GenBank/DDBJ databases">
        <title>In-depth cultivation of the pig gut microbiome towards novel bacterial diversity and tailored functional studies.</title>
        <authorList>
            <person name="Wylensek D."/>
            <person name="Hitch T.C.A."/>
            <person name="Clavel T."/>
        </authorList>
    </citation>
    <scope>NUCLEOTIDE SEQUENCE [LARGE SCALE GENOMIC DNA]</scope>
    <source>
        <strain evidence="2 3">LKV-178-WT-2A</strain>
    </source>
</reference>
<evidence type="ECO:0000313" key="3">
    <source>
        <dbReference type="Proteomes" id="UP000438914"/>
    </source>
</evidence>
<dbReference type="InterPro" id="IPR008687">
    <property type="entry name" value="MobC"/>
</dbReference>
<sequence length="196" mass="22087">MPFVMTTATCPPSRAGNQFARNSLTLSLDILITIYTMSKNITQNKTEFIQFRLDRDSKITAKALAEKYFDGKMSAMFRYMLNNTDLTKMYNTTEANGFDRSCNATFAGGSSTQEVVDWLRSVYEEYKTENRELSAIGNNINQIAHHVNANAMTYPNPLTRQVADDLGRAASDLSSLRSQSADRWKKVKSAINHQTD</sequence>
<evidence type="ECO:0000313" key="2">
    <source>
        <dbReference type="EMBL" id="MST85817.1"/>
    </source>
</evidence>
<dbReference type="AlphaFoldDB" id="A0A7K0KIP7"/>
<accession>A0A7K0KIP7</accession>
<evidence type="ECO:0000259" key="1">
    <source>
        <dbReference type="Pfam" id="PF05713"/>
    </source>
</evidence>
<dbReference type="Proteomes" id="UP000438914">
    <property type="component" value="Unassembled WGS sequence"/>
</dbReference>
<proteinExistence type="predicted"/>
<dbReference type="EMBL" id="VUNG01000054">
    <property type="protein sequence ID" value="MST85817.1"/>
    <property type="molecule type" value="Genomic_DNA"/>
</dbReference>
<protein>
    <submittedName>
        <fullName evidence="2">MobC family plasmid mobilization relaxosome protein</fullName>
    </submittedName>
</protein>
<comment type="caution">
    <text evidence="2">The sequence shown here is derived from an EMBL/GenBank/DDBJ whole genome shotgun (WGS) entry which is preliminary data.</text>
</comment>
<organism evidence="2 3">
    <name type="scientific">Hallella mizrahii</name>
    <dbReference type="NCBI Taxonomy" id="2606637"/>
    <lineage>
        <taxon>Bacteria</taxon>
        <taxon>Pseudomonadati</taxon>
        <taxon>Bacteroidota</taxon>
        <taxon>Bacteroidia</taxon>
        <taxon>Bacteroidales</taxon>
        <taxon>Prevotellaceae</taxon>
        <taxon>Hallella</taxon>
    </lineage>
</organism>